<gene>
    <name evidence="6" type="ORF">NS365_02510</name>
</gene>
<dbReference type="PANTHER" id="PTHR10357">
    <property type="entry name" value="ALPHA-AMYLASE FAMILY MEMBER"/>
    <property type="match status" value="1"/>
</dbReference>
<dbReference type="PANTHER" id="PTHR10357:SF179">
    <property type="entry name" value="NEUTRAL AND BASIC AMINO ACID TRANSPORT PROTEIN RBAT"/>
    <property type="match status" value="1"/>
</dbReference>
<accession>A0A175RWA5</accession>
<dbReference type="GO" id="GO:0009313">
    <property type="term" value="P:oligosaccharide catabolic process"/>
    <property type="evidence" value="ECO:0007669"/>
    <property type="project" value="TreeGrafter"/>
</dbReference>
<dbReference type="Gene3D" id="3.20.20.80">
    <property type="entry name" value="Glycosidases"/>
    <property type="match status" value="2"/>
</dbReference>
<dbReference type="EMBL" id="LDQA01000008">
    <property type="protein sequence ID" value="KTR07827.1"/>
    <property type="molecule type" value="Genomic_DNA"/>
</dbReference>
<sequence>MLDKVQATSTESPAIQPTATPDRDWWRGAVIYQVYPRSFQDSNGDGVGDLPGITQRLPHIAKLGADALWISPFFTSPMDDFGYDVSDYRGVDPIFGTLQDFDMLVAEAHRLGLKVMIDLVLSHSSDRHPWFVESRKDRTNPRADWYVWAEPKDDGSPPNNWMSNFGGSSWEWDAGRQQYYLHNFLISQPDLNFHNPAVQDAMLDVVRFWLDRGVDGFRLDTVNFYFHDAELRDNPPLHPGNWNERTAPRDRPYNRQDHLYDKNRPENLGFLTRFRALLDEYPAATAVGEVGELIRGVELMREYTEGGDRLHMSYAFDFLNTELPAIDDIRPVIERFLDGGTDAWACWAFSNHDVTRHATRWADGQDDRDAVLRLAAALLLSLRGSVCLYQGEELGLSEAEIPYEDIVDPWGKRFWPTIKGRDGCRTPMVWTAGAPNGGFTTAARPWLPVPPEHLPLAVDAQEGVAGSLMETYRNFLAFRRRHPALVKGDIAFHDLGSDCLAFTRRQGSDALLCVFNLSRREAEIDVGGDFSGARLLSEAGAFGARFETGRLALARHGAAFLQLD</sequence>
<dbReference type="AlphaFoldDB" id="A0A175RWA5"/>
<dbReference type="InterPro" id="IPR013780">
    <property type="entry name" value="Glyco_hydro_b"/>
</dbReference>
<dbReference type="Gene3D" id="2.60.40.1180">
    <property type="entry name" value="Golgi alpha-mannosidase II"/>
    <property type="match status" value="1"/>
</dbReference>
<dbReference type="SUPFAM" id="SSF51445">
    <property type="entry name" value="(Trans)glycosidases"/>
    <property type="match status" value="1"/>
</dbReference>
<evidence type="ECO:0000313" key="6">
    <source>
        <dbReference type="EMBL" id="KTR07827.1"/>
    </source>
</evidence>
<dbReference type="InterPro" id="IPR006047">
    <property type="entry name" value="GH13_cat_dom"/>
</dbReference>
<name>A0A175RWA5_9HYPH</name>
<feature type="compositionally biased region" description="Polar residues" evidence="4">
    <location>
        <begin position="1"/>
        <end position="19"/>
    </location>
</feature>
<dbReference type="InterPro" id="IPR017853">
    <property type="entry name" value="GH"/>
</dbReference>
<evidence type="ECO:0000256" key="4">
    <source>
        <dbReference type="SAM" id="MobiDB-lite"/>
    </source>
</evidence>
<dbReference type="Proteomes" id="UP000078529">
    <property type="component" value="Unassembled WGS sequence"/>
</dbReference>
<reference evidence="6 7" key="1">
    <citation type="journal article" date="2016" name="Front. Microbiol.">
        <title>Genomic Resource of Rice Seed Associated Bacteria.</title>
        <authorList>
            <person name="Midha S."/>
            <person name="Bansal K."/>
            <person name="Sharma S."/>
            <person name="Kumar N."/>
            <person name="Patil P.P."/>
            <person name="Chaudhry V."/>
            <person name="Patil P.B."/>
        </authorList>
    </citation>
    <scope>NUCLEOTIDE SEQUENCE [LARGE SCALE GENOMIC DNA]</scope>
    <source>
        <strain evidence="6 7">NS365</strain>
    </source>
</reference>
<dbReference type="InterPro" id="IPR045857">
    <property type="entry name" value="O16G_dom_2"/>
</dbReference>
<dbReference type="PATRIC" id="fig|401562.4.peg.4592"/>
<dbReference type="Gene3D" id="3.90.400.10">
    <property type="entry name" value="Oligo-1,6-glucosidase, Domain 2"/>
    <property type="match status" value="1"/>
</dbReference>
<keyword evidence="2" id="KW-0378">Hydrolase</keyword>
<dbReference type="Pfam" id="PF00128">
    <property type="entry name" value="Alpha-amylase"/>
    <property type="match status" value="1"/>
</dbReference>
<comment type="similarity">
    <text evidence="1">Belongs to the glycosyl hydrolase 13 family.</text>
</comment>
<evidence type="ECO:0000256" key="2">
    <source>
        <dbReference type="ARBA" id="ARBA00022801"/>
    </source>
</evidence>
<organism evidence="6 7">
    <name type="scientific">Aureimonas ureilytica</name>
    <dbReference type="NCBI Taxonomy" id="401562"/>
    <lineage>
        <taxon>Bacteria</taxon>
        <taxon>Pseudomonadati</taxon>
        <taxon>Pseudomonadota</taxon>
        <taxon>Alphaproteobacteria</taxon>
        <taxon>Hyphomicrobiales</taxon>
        <taxon>Aurantimonadaceae</taxon>
        <taxon>Aureimonas</taxon>
    </lineage>
</organism>
<keyword evidence="7" id="KW-1185">Reference proteome</keyword>
<comment type="caution">
    <text evidence="6">The sequence shown here is derived from an EMBL/GenBank/DDBJ whole genome shotgun (WGS) entry which is preliminary data.</text>
</comment>
<evidence type="ECO:0000256" key="3">
    <source>
        <dbReference type="ARBA" id="ARBA00023295"/>
    </source>
</evidence>
<feature type="compositionally biased region" description="Basic and acidic residues" evidence="4">
    <location>
        <begin position="246"/>
        <end position="258"/>
    </location>
</feature>
<keyword evidence="3" id="KW-0326">Glycosidase</keyword>
<proteinExistence type="inferred from homology"/>
<evidence type="ECO:0000256" key="1">
    <source>
        <dbReference type="ARBA" id="ARBA00008061"/>
    </source>
</evidence>
<feature type="region of interest" description="Disordered" evidence="4">
    <location>
        <begin position="1"/>
        <end position="20"/>
    </location>
</feature>
<dbReference type="CDD" id="cd11330">
    <property type="entry name" value="AmyAc_OligoGlu"/>
    <property type="match status" value="1"/>
</dbReference>
<dbReference type="SMART" id="SM00642">
    <property type="entry name" value="Aamy"/>
    <property type="match status" value="1"/>
</dbReference>
<evidence type="ECO:0000313" key="7">
    <source>
        <dbReference type="Proteomes" id="UP000078529"/>
    </source>
</evidence>
<feature type="region of interest" description="Disordered" evidence="4">
    <location>
        <begin position="237"/>
        <end position="258"/>
    </location>
</feature>
<feature type="domain" description="Glycosyl hydrolase family 13 catalytic" evidence="5">
    <location>
        <begin position="33"/>
        <end position="425"/>
    </location>
</feature>
<dbReference type="RefSeq" id="WP_082684368.1">
    <property type="nucleotide sequence ID" value="NZ_LDQA01000008.1"/>
</dbReference>
<dbReference type="GO" id="GO:0004556">
    <property type="term" value="F:alpha-amylase activity"/>
    <property type="evidence" value="ECO:0007669"/>
    <property type="project" value="TreeGrafter"/>
</dbReference>
<protein>
    <submittedName>
        <fullName evidence="6">Alpha-glucosidase</fullName>
    </submittedName>
</protein>
<dbReference type="SUPFAM" id="SSF51011">
    <property type="entry name" value="Glycosyl hydrolase domain"/>
    <property type="match status" value="1"/>
</dbReference>
<evidence type="ECO:0000259" key="5">
    <source>
        <dbReference type="SMART" id="SM00642"/>
    </source>
</evidence>
<dbReference type="FunFam" id="3.90.400.10:FF:000002">
    <property type="entry name" value="Sucrose isomerase"/>
    <property type="match status" value="1"/>
</dbReference>